<dbReference type="PROSITE" id="PS50111">
    <property type="entry name" value="CHEMOTAXIS_TRANSDUC_2"/>
    <property type="match status" value="1"/>
</dbReference>
<evidence type="ECO:0000256" key="3">
    <source>
        <dbReference type="ARBA" id="ARBA00022500"/>
    </source>
</evidence>
<reference evidence="11" key="1">
    <citation type="journal article" date="2021" name="Microb. Physiol.">
        <title>Proteogenomic Insights into the Physiology of Marine, Sulfate-Reducing, Filamentous Desulfonema limicola and Desulfonema magnum.</title>
        <authorList>
            <person name="Schnaars V."/>
            <person name="Wohlbrand L."/>
            <person name="Scheve S."/>
            <person name="Hinrichs C."/>
            <person name="Reinhardt R."/>
            <person name="Rabus R."/>
        </authorList>
    </citation>
    <scope>NUCLEOTIDE SEQUENCE</scope>
    <source>
        <strain evidence="11">5ac10</strain>
    </source>
</reference>
<name>A0A975BC78_9BACT</name>
<organism evidence="11 12">
    <name type="scientific">Desulfonema limicola</name>
    <dbReference type="NCBI Taxonomy" id="45656"/>
    <lineage>
        <taxon>Bacteria</taxon>
        <taxon>Pseudomonadati</taxon>
        <taxon>Thermodesulfobacteriota</taxon>
        <taxon>Desulfobacteria</taxon>
        <taxon>Desulfobacterales</taxon>
        <taxon>Desulfococcaceae</taxon>
        <taxon>Desulfonema</taxon>
    </lineage>
</organism>
<dbReference type="SMART" id="SM00283">
    <property type="entry name" value="MA"/>
    <property type="match status" value="1"/>
</dbReference>
<evidence type="ECO:0000256" key="2">
    <source>
        <dbReference type="ARBA" id="ARBA00022475"/>
    </source>
</evidence>
<feature type="transmembrane region" description="Helical" evidence="9">
    <location>
        <begin position="12"/>
        <end position="31"/>
    </location>
</feature>
<keyword evidence="4 9" id="KW-0812">Transmembrane</keyword>
<dbReference type="AlphaFoldDB" id="A0A975BC78"/>
<evidence type="ECO:0000256" key="9">
    <source>
        <dbReference type="SAM" id="Phobius"/>
    </source>
</evidence>
<accession>A0A975BC78</accession>
<keyword evidence="5 9" id="KW-1133">Transmembrane helix</keyword>
<dbReference type="PANTHER" id="PTHR43531">
    <property type="entry name" value="PROTEIN ICFG"/>
    <property type="match status" value="1"/>
</dbReference>
<dbReference type="GO" id="GO:0007165">
    <property type="term" value="P:signal transduction"/>
    <property type="evidence" value="ECO:0007669"/>
    <property type="project" value="UniProtKB-KW"/>
</dbReference>
<dbReference type="Gene3D" id="3.30.450.20">
    <property type="entry name" value="PAS domain"/>
    <property type="match status" value="1"/>
</dbReference>
<evidence type="ECO:0000256" key="1">
    <source>
        <dbReference type="ARBA" id="ARBA00004651"/>
    </source>
</evidence>
<dbReference type="GO" id="GO:0006935">
    <property type="term" value="P:chemotaxis"/>
    <property type="evidence" value="ECO:0007669"/>
    <property type="project" value="UniProtKB-KW"/>
</dbReference>
<evidence type="ECO:0000256" key="5">
    <source>
        <dbReference type="ARBA" id="ARBA00022989"/>
    </source>
</evidence>
<dbReference type="Pfam" id="PF00015">
    <property type="entry name" value="MCPsignal"/>
    <property type="match status" value="1"/>
</dbReference>
<dbReference type="EMBL" id="CP061799">
    <property type="protein sequence ID" value="QTA82653.1"/>
    <property type="molecule type" value="Genomic_DNA"/>
</dbReference>
<keyword evidence="6 9" id="KW-0472">Membrane</keyword>
<dbReference type="KEGG" id="dli:dnl_50330"/>
<dbReference type="Gene3D" id="1.10.287.950">
    <property type="entry name" value="Methyl-accepting chemotaxis protein"/>
    <property type="match status" value="1"/>
</dbReference>
<comment type="similarity">
    <text evidence="7">Belongs to the methyl-accepting chemotaxis (MCP) protein family.</text>
</comment>
<evidence type="ECO:0000256" key="7">
    <source>
        <dbReference type="ARBA" id="ARBA00029447"/>
    </source>
</evidence>
<dbReference type="SUPFAM" id="SSF58104">
    <property type="entry name" value="Methyl-accepting chemotaxis protein (MCP) signaling domain"/>
    <property type="match status" value="1"/>
</dbReference>
<evidence type="ECO:0000259" key="10">
    <source>
        <dbReference type="PROSITE" id="PS50111"/>
    </source>
</evidence>
<dbReference type="GO" id="GO:0005886">
    <property type="term" value="C:plasma membrane"/>
    <property type="evidence" value="ECO:0007669"/>
    <property type="project" value="UniProtKB-SubCell"/>
</dbReference>
<dbReference type="InterPro" id="IPR004089">
    <property type="entry name" value="MCPsignal_dom"/>
</dbReference>
<feature type="domain" description="Methyl-accepting transducer" evidence="10">
    <location>
        <begin position="604"/>
        <end position="833"/>
    </location>
</feature>
<sequence length="853" mass="93357">MFQKLTIKTKIFIAFMSIGIIPLFIASIIFLNMSDSALTEKAFNQMESIREVKKKHLEDFFNNNKNNMNVLLETVASFRQSAYEKLENTQDIKKNQIKDYFNRCFSDIKVLSENANISDIASFEPVLDMKGGVRKYLFELYEEQYFGKALQKFNQEYGYEDLLLITKKGDIVYTVNKGPDLGQNLITGELKDTGLAKAFNQGLTQINIQDFTPYPPVNNQNMIFIAAPVFKYKKIQGVVVLRLGDKIINSIVHQRKGMGKSGETYLIGRTEGKQAYRSERIIKQGKVGDHRTGKEIDKAFNGESGTIITIGSTGAIEIVRYDPLDIPGLNWVMNSTISIEEVIAPVLKGQEADFFSKFISHYGYEDIFIIHPNGDIFYSAAHKADYGTNLLQGQFKDSGLAALLQDVIKTKKFGFSDLKPYAPSQGRPSAFIAMPVIDNADNIEFVAAMQISVNLINEIMTARQGIGNTGETYLVGPDLLMRSDSYLDSKHHSVSASFKNPEQGRINTIPVTQALAGNTGRTNITGYMGNKVLSAYTPLNALGTTWAFIAEINESEALSAIADIKNIIITIILIVIIILCCTSFSFAAYLVNPINLVIKGLMESAEKVSSASYQISSSSQILSQGASMQAASLEESASSLEEISSMSLQNADNAGEAAQLVKKTNKAVTQANEAMSDLTGAMNEISGASSETSVIIKTIDEIAFQTNLLALNAAIEAARAGEAGAGFAVVSDEVRSLAIRSADAAKSTSDLIDKTIGKIQDGVKYVNTADKTFQETKLRSARVTDIVQEIALSSKEQARAIKQINLAFNEMDKVVQQNAANAEESAGASEELNIQAKHLQGHVEKLMSLIEGT</sequence>
<gene>
    <name evidence="11" type="ORF">dnl_50330</name>
</gene>
<feature type="transmembrane region" description="Helical" evidence="9">
    <location>
        <begin position="567"/>
        <end position="591"/>
    </location>
</feature>
<keyword evidence="3" id="KW-0145">Chemotaxis</keyword>
<dbReference type="PANTHER" id="PTHR43531:SF11">
    <property type="entry name" value="METHYL-ACCEPTING CHEMOTAXIS PROTEIN 3"/>
    <property type="match status" value="1"/>
</dbReference>
<dbReference type="RefSeq" id="WP_207688550.1">
    <property type="nucleotide sequence ID" value="NZ_CP061799.1"/>
</dbReference>
<evidence type="ECO:0000256" key="4">
    <source>
        <dbReference type="ARBA" id="ARBA00022692"/>
    </source>
</evidence>
<evidence type="ECO:0000313" key="11">
    <source>
        <dbReference type="EMBL" id="QTA82653.1"/>
    </source>
</evidence>
<evidence type="ECO:0000256" key="6">
    <source>
        <dbReference type="ARBA" id="ARBA00023136"/>
    </source>
</evidence>
<keyword evidence="12" id="KW-1185">Reference proteome</keyword>
<proteinExistence type="inferred from homology"/>
<keyword evidence="8" id="KW-0807">Transducer</keyword>
<protein>
    <submittedName>
        <fullName evidence="11">Methyl-accepting chemotaxis signailing domain-containing protein, double CACHE domain-containing</fullName>
    </submittedName>
</protein>
<keyword evidence="2" id="KW-1003">Cell membrane</keyword>
<dbReference type="Proteomes" id="UP000663720">
    <property type="component" value="Chromosome"/>
</dbReference>
<dbReference type="Pfam" id="PF02743">
    <property type="entry name" value="dCache_1"/>
    <property type="match status" value="1"/>
</dbReference>
<dbReference type="InterPro" id="IPR051310">
    <property type="entry name" value="MCP_chemotaxis"/>
</dbReference>
<dbReference type="InterPro" id="IPR033479">
    <property type="entry name" value="dCache_1"/>
</dbReference>
<evidence type="ECO:0000313" key="12">
    <source>
        <dbReference type="Proteomes" id="UP000663720"/>
    </source>
</evidence>
<comment type="subcellular location">
    <subcellularLocation>
        <location evidence="1">Cell membrane</location>
        <topology evidence="1">Multi-pass membrane protein</topology>
    </subcellularLocation>
</comment>
<evidence type="ECO:0000256" key="8">
    <source>
        <dbReference type="PROSITE-ProRule" id="PRU00284"/>
    </source>
</evidence>
<dbReference type="GO" id="GO:0004888">
    <property type="term" value="F:transmembrane signaling receptor activity"/>
    <property type="evidence" value="ECO:0007669"/>
    <property type="project" value="TreeGrafter"/>
</dbReference>